<evidence type="ECO:0000313" key="2">
    <source>
        <dbReference type="Proteomes" id="UP001429357"/>
    </source>
</evidence>
<dbReference type="EMBL" id="MAEI02000001">
    <property type="protein sequence ID" value="MEO1781866.1"/>
    <property type="molecule type" value="Genomic_DNA"/>
</dbReference>
<comment type="caution">
    <text evidence="1">The sequence shown here is derived from an EMBL/GenBank/DDBJ whole genome shotgun (WGS) entry which is preliminary data.</text>
</comment>
<evidence type="ECO:0008006" key="3">
    <source>
        <dbReference type="Google" id="ProtNLM"/>
    </source>
</evidence>
<dbReference type="PROSITE" id="PS51257">
    <property type="entry name" value="PROKAR_LIPOPROTEIN"/>
    <property type="match status" value="1"/>
</dbReference>
<dbReference type="Proteomes" id="UP001429357">
    <property type="component" value="Unassembled WGS sequence"/>
</dbReference>
<keyword evidence="2" id="KW-1185">Reference proteome</keyword>
<evidence type="ECO:0000313" key="1">
    <source>
        <dbReference type="EMBL" id="MEO1781866.1"/>
    </source>
</evidence>
<proteinExistence type="predicted"/>
<gene>
    <name evidence="1" type="ORF">BAU18_001455</name>
</gene>
<reference evidence="1" key="1">
    <citation type="submission" date="2016-06" db="EMBL/GenBank/DDBJ databases">
        <authorList>
            <person name="Van Tyne D."/>
        </authorList>
    </citation>
    <scope>NUCLEOTIDE SEQUENCE</scope>
    <source>
        <strain evidence="1">JM9A</strain>
    </source>
</reference>
<accession>A0ABV0F5H5</accession>
<protein>
    <recommendedName>
        <fullName evidence="3">Lipoprotein</fullName>
    </recommendedName>
</protein>
<name>A0ABV0F5H5_9ENTE</name>
<sequence length="164" mass="17327">MKLGIVTLLAGGVLLGATGCSYMTAPAGSSREVTSNPTADCIDCQAAGTTAGTKTSEEVATIKTVFTASIKEDLTYVSDSDYYKLWVENPEAVTDPENILKSFQADGVVLNLSPEQVPEEVKDQLVVGNHVKVELAGIPIMTMSLPPQLPGRSILQITLVDADQ</sequence>
<dbReference type="RefSeq" id="WP_161868575.1">
    <property type="nucleotide sequence ID" value="NZ_MAEI02000001.1"/>
</dbReference>
<organism evidence="1 2">
    <name type="scientific">Enterococcus diestrammenae</name>
    <dbReference type="NCBI Taxonomy" id="1155073"/>
    <lineage>
        <taxon>Bacteria</taxon>
        <taxon>Bacillati</taxon>
        <taxon>Bacillota</taxon>
        <taxon>Bacilli</taxon>
        <taxon>Lactobacillales</taxon>
        <taxon>Enterococcaceae</taxon>
        <taxon>Enterococcus</taxon>
    </lineage>
</organism>
<reference evidence="1" key="2">
    <citation type="submission" date="2024-02" db="EMBL/GenBank/DDBJ databases">
        <title>The Genome Sequence of Enterococcus diestrammenae JM9A.</title>
        <authorList>
            <person name="Earl A."/>
            <person name="Manson A."/>
            <person name="Gilmore M."/>
            <person name="Sanders J."/>
            <person name="Shea T."/>
            <person name="Howe W."/>
            <person name="Livny J."/>
            <person name="Cuomo C."/>
            <person name="Neafsey D."/>
            <person name="Birren B."/>
        </authorList>
    </citation>
    <scope>NUCLEOTIDE SEQUENCE</scope>
    <source>
        <strain evidence="1">JM9A</strain>
    </source>
</reference>